<evidence type="ECO:0000313" key="3">
    <source>
        <dbReference type="EMBL" id="PYI06820.1"/>
    </source>
</evidence>
<feature type="compositionally biased region" description="Low complexity" evidence="1">
    <location>
        <begin position="35"/>
        <end position="64"/>
    </location>
</feature>
<dbReference type="EMBL" id="KZ826346">
    <property type="protein sequence ID" value="PYI06820.1"/>
    <property type="molecule type" value="Genomic_DNA"/>
</dbReference>
<accession>A0A319EBJ3</accession>
<sequence>MRHHILPILLTLTLPLPLPTTAASTITAQIRPSFHNTCPPTDTTNPDTHTPTTDTTTNTDTSTDLHPRTHNHQPIPIPPHHHHNLPTIPIHPDTCQSITITPSTTTHVSFDTQIQGTGAGTEHCNVTLHERPGCVDTPLLVTRVTGEEVGDWVGSECAERSYLSGSENGVGAGDVWVMMECTGGFGAGAGNEHGDEEDGGNVHANEDGQREDGTGTGSKTTQQQQSQQGDDKGTRVGTMHGGLVNSTGLHGGLVNSTGLHGANWNATMGRMNVTLPIAGRMLGRRNWRRRFLRY</sequence>
<name>A0A319EBJ3_ASPSB</name>
<evidence type="ECO:0000256" key="1">
    <source>
        <dbReference type="SAM" id="MobiDB-lite"/>
    </source>
</evidence>
<evidence type="ECO:0000313" key="4">
    <source>
        <dbReference type="Proteomes" id="UP000248423"/>
    </source>
</evidence>
<keyword evidence="4" id="KW-1185">Reference proteome</keyword>
<feature type="compositionally biased region" description="Basic and acidic residues" evidence="1">
    <location>
        <begin position="204"/>
        <end position="213"/>
    </location>
</feature>
<dbReference type="VEuPathDB" id="FungiDB:BO78DRAFT_418219"/>
<reference evidence="3 4" key="1">
    <citation type="submission" date="2018-02" db="EMBL/GenBank/DDBJ databases">
        <title>The genomes of Aspergillus section Nigri reveals drivers in fungal speciation.</title>
        <authorList>
            <consortium name="DOE Joint Genome Institute"/>
            <person name="Vesth T.C."/>
            <person name="Nybo J."/>
            <person name="Theobald S."/>
            <person name="Brandl J."/>
            <person name="Frisvad J.C."/>
            <person name="Nielsen K.F."/>
            <person name="Lyhne E.K."/>
            <person name="Kogle M.E."/>
            <person name="Kuo A."/>
            <person name="Riley R."/>
            <person name="Clum A."/>
            <person name="Nolan M."/>
            <person name="Lipzen A."/>
            <person name="Salamov A."/>
            <person name="Henrissat B."/>
            <person name="Wiebenga A."/>
            <person name="De vries R.P."/>
            <person name="Grigoriev I.V."/>
            <person name="Mortensen U.H."/>
            <person name="Andersen M.R."/>
            <person name="Baker S.E."/>
        </authorList>
    </citation>
    <scope>NUCLEOTIDE SEQUENCE [LARGE SCALE GENOMIC DNA]</scope>
    <source>
        <strain evidence="3 4">CBS 121057</strain>
    </source>
</reference>
<gene>
    <name evidence="3" type="ORF">BO78DRAFT_418219</name>
</gene>
<dbReference type="OrthoDB" id="4503765at2759"/>
<evidence type="ECO:0000256" key="2">
    <source>
        <dbReference type="SAM" id="SignalP"/>
    </source>
</evidence>
<feature type="signal peptide" evidence="2">
    <location>
        <begin position="1"/>
        <end position="23"/>
    </location>
</feature>
<evidence type="ECO:0008006" key="5">
    <source>
        <dbReference type="Google" id="ProtNLM"/>
    </source>
</evidence>
<keyword evidence="2" id="KW-0732">Signal</keyword>
<proteinExistence type="predicted"/>
<feature type="chain" id="PRO_5016375578" description="Cyanovirin-N domain-containing protein" evidence="2">
    <location>
        <begin position="24"/>
        <end position="294"/>
    </location>
</feature>
<feature type="region of interest" description="Disordered" evidence="1">
    <location>
        <begin position="32"/>
        <end position="65"/>
    </location>
</feature>
<dbReference type="AlphaFoldDB" id="A0A319EBJ3"/>
<feature type="region of interest" description="Disordered" evidence="1">
    <location>
        <begin position="188"/>
        <end position="244"/>
    </location>
</feature>
<organism evidence="3 4">
    <name type="scientific">Aspergillus sclerotiicarbonarius (strain CBS 121057 / IBT 28362)</name>
    <dbReference type="NCBI Taxonomy" id="1448318"/>
    <lineage>
        <taxon>Eukaryota</taxon>
        <taxon>Fungi</taxon>
        <taxon>Dikarya</taxon>
        <taxon>Ascomycota</taxon>
        <taxon>Pezizomycotina</taxon>
        <taxon>Eurotiomycetes</taxon>
        <taxon>Eurotiomycetidae</taxon>
        <taxon>Eurotiales</taxon>
        <taxon>Aspergillaceae</taxon>
        <taxon>Aspergillus</taxon>
        <taxon>Aspergillus subgen. Circumdati</taxon>
    </lineage>
</organism>
<protein>
    <recommendedName>
        <fullName evidence="5">Cyanovirin-N domain-containing protein</fullName>
    </recommendedName>
</protein>
<dbReference type="Proteomes" id="UP000248423">
    <property type="component" value="Unassembled WGS sequence"/>
</dbReference>
<feature type="compositionally biased region" description="Low complexity" evidence="1">
    <location>
        <begin position="217"/>
        <end position="228"/>
    </location>
</feature>